<evidence type="ECO:0000313" key="5">
    <source>
        <dbReference type="Proteomes" id="UP000018680"/>
    </source>
</evidence>
<protein>
    <submittedName>
        <fullName evidence="4">Flagellar filament outer layer protein (FlaA-2)</fullName>
    </submittedName>
</protein>
<comment type="subcellular location">
    <subcellularLocation>
        <location evidence="1">Periplasmic flagellum</location>
    </subcellularLocation>
</comment>
<dbReference type="HOGENOM" id="CLU_097187_0_0_12"/>
<reference evidence="4 5" key="1">
    <citation type="journal article" date="2015" name="Stand. Genomic Sci.">
        <title>Complete genome sequence and description of Salinispira pacifica gen. nov., sp. nov., a novel spirochaete isolated form a hypersaline microbial mat.</title>
        <authorList>
            <person name="Ben Hania W."/>
            <person name="Joseph M."/>
            <person name="Schumann P."/>
            <person name="Bunk B."/>
            <person name="Fiebig A."/>
            <person name="Sproer C."/>
            <person name="Klenk H.P."/>
            <person name="Fardeau M.L."/>
            <person name="Spring S."/>
        </authorList>
    </citation>
    <scope>NUCLEOTIDE SEQUENCE [LARGE SCALE GENOMIC DNA]</scope>
    <source>
        <strain evidence="4 5">L21-RPul-D2</strain>
    </source>
</reference>
<dbReference type="EMBL" id="CP006939">
    <property type="protein sequence ID" value="AHC14656.1"/>
    <property type="molecule type" value="Genomic_DNA"/>
</dbReference>
<keyword evidence="4" id="KW-0966">Cell projection</keyword>
<dbReference type="KEGG" id="slr:L21SP2_1255"/>
<keyword evidence="4" id="KW-0969">Cilium</keyword>
<keyword evidence="3" id="KW-0975">Bacterial flagellum</keyword>
<evidence type="ECO:0000256" key="3">
    <source>
        <dbReference type="ARBA" id="ARBA00023143"/>
    </source>
</evidence>
<dbReference type="GO" id="GO:0055040">
    <property type="term" value="C:periplasmic flagellum"/>
    <property type="evidence" value="ECO:0007669"/>
    <property type="project" value="UniProtKB-SubCell"/>
</dbReference>
<dbReference type="PATRIC" id="fig|1307761.3.peg.1248"/>
<dbReference type="GO" id="GO:0071973">
    <property type="term" value="P:bacterial-type flagellum-dependent cell motility"/>
    <property type="evidence" value="ECO:0007669"/>
    <property type="project" value="InterPro"/>
</dbReference>
<dbReference type="InterPro" id="IPR006714">
    <property type="entry name" value="FlaA"/>
</dbReference>
<dbReference type="eggNOG" id="ENOG5033UVP">
    <property type="taxonomic scope" value="Bacteria"/>
</dbReference>
<evidence type="ECO:0000256" key="1">
    <source>
        <dbReference type="ARBA" id="ARBA00004631"/>
    </source>
</evidence>
<sequence length="249" mass="28578">MALIFLLASNLFAQNDTENLQSRIIERFDDPAGTDLYGTRQNFRWIVRGSKFISEGFPQFAWVETYPEALYNRNNPIPPGVTPRALGAQAAFDRQGYNYLEFIPVEDEDGEDGPVPTGIEIPGIVKNLDFWVWGSNYNFYMEIHLQDYRGISHVLRVDDINYRGWQNLRVNIPTSIPQNVTYVPQRKGLELVKIVLWTTPDENVSGFYVYLDQIKVFTDVFQQPFDGEILSDPEEVDQLWNQGTQGGAN</sequence>
<dbReference type="AlphaFoldDB" id="V5WHK8"/>
<gene>
    <name evidence="4" type="ORF">L21SP2_1255</name>
</gene>
<dbReference type="STRING" id="1307761.L21SP2_1255"/>
<keyword evidence="5" id="KW-1185">Reference proteome</keyword>
<accession>V5WHK8</accession>
<keyword evidence="4" id="KW-0282">Flagellum</keyword>
<evidence type="ECO:0000256" key="2">
    <source>
        <dbReference type="ARBA" id="ARBA00022764"/>
    </source>
</evidence>
<name>V5WHK8_9SPIO</name>
<dbReference type="Proteomes" id="UP000018680">
    <property type="component" value="Chromosome"/>
</dbReference>
<dbReference type="GO" id="GO:0030288">
    <property type="term" value="C:outer membrane-bounded periplasmic space"/>
    <property type="evidence" value="ECO:0007669"/>
    <property type="project" value="InterPro"/>
</dbReference>
<proteinExistence type="predicted"/>
<evidence type="ECO:0000313" key="4">
    <source>
        <dbReference type="EMBL" id="AHC14656.1"/>
    </source>
</evidence>
<organism evidence="4 5">
    <name type="scientific">Salinispira pacifica</name>
    <dbReference type="NCBI Taxonomy" id="1307761"/>
    <lineage>
        <taxon>Bacteria</taxon>
        <taxon>Pseudomonadati</taxon>
        <taxon>Spirochaetota</taxon>
        <taxon>Spirochaetia</taxon>
        <taxon>Spirochaetales</taxon>
        <taxon>Spirochaetaceae</taxon>
        <taxon>Salinispira</taxon>
    </lineage>
</organism>
<keyword evidence="2" id="KW-0574">Periplasm</keyword>
<dbReference type="Pfam" id="PF04620">
    <property type="entry name" value="FlaA"/>
    <property type="match status" value="1"/>
</dbReference>